<accession>A0ABM8U1J4</accession>
<organism evidence="1 2">
    <name type="scientific">Paraburkholderia gardini</name>
    <dbReference type="NCBI Taxonomy" id="2823469"/>
    <lineage>
        <taxon>Bacteria</taxon>
        <taxon>Pseudomonadati</taxon>
        <taxon>Pseudomonadota</taxon>
        <taxon>Betaproteobacteria</taxon>
        <taxon>Burkholderiales</taxon>
        <taxon>Burkholderiaceae</taxon>
        <taxon>Paraburkholderia</taxon>
    </lineage>
</organism>
<evidence type="ECO:0000313" key="2">
    <source>
        <dbReference type="Proteomes" id="UP000789752"/>
    </source>
</evidence>
<proteinExistence type="predicted"/>
<reference evidence="1 2" key="1">
    <citation type="submission" date="2021-04" db="EMBL/GenBank/DDBJ databases">
        <authorList>
            <person name="Vanwijnsberghe S."/>
        </authorList>
    </citation>
    <scope>NUCLEOTIDE SEQUENCE [LARGE SCALE GENOMIC DNA]</scope>
    <source>
        <strain evidence="1 2">LMG 32171</strain>
    </source>
</reference>
<dbReference type="Proteomes" id="UP000789752">
    <property type="component" value="Unassembled WGS sequence"/>
</dbReference>
<protein>
    <submittedName>
        <fullName evidence="1">Uncharacterized protein</fullName>
    </submittedName>
</protein>
<comment type="caution">
    <text evidence="1">The sequence shown here is derived from an EMBL/GenBank/DDBJ whole genome shotgun (WGS) entry which is preliminary data.</text>
</comment>
<sequence>MRVLVIVELWTGRKKYFPSRAVLSFNALSG</sequence>
<keyword evidence="2" id="KW-1185">Reference proteome</keyword>
<evidence type="ECO:0000313" key="1">
    <source>
        <dbReference type="EMBL" id="CAG4894390.1"/>
    </source>
</evidence>
<gene>
    <name evidence="1" type="ORF">R54767_01733</name>
</gene>
<dbReference type="EMBL" id="CAJQYY010000008">
    <property type="protein sequence ID" value="CAG4894390.1"/>
    <property type="molecule type" value="Genomic_DNA"/>
</dbReference>
<name>A0ABM8U1J4_9BURK</name>